<accession>A0A2P2KM63</accession>
<dbReference type="EMBL" id="GGEC01026324">
    <property type="protein sequence ID" value="MBX06808.1"/>
    <property type="molecule type" value="Transcribed_RNA"/>
</dbReference>
<dbReference type="AlphaFoldDB" id="A0A2P2KM63"/>
<organism evidence="1">
    <name type="scientific">Rhizophora mucronata</name>
    <name type="common">Asiatic mangrove</name>
    <dbReference type="NCBI Taxonomy" id="61149"/>
    <lineage>
        <taxon>Eukaryota</taxon>
        <taxon>Viridiplantae</taxon>
        <taxon>Streptophyta</taxon>
        <taxon>Embryophyta</taxon>
        <taxon>Tracheophyta</taxon>
        <taxon>Spermatophyta</taxon>
        <taxon>Magnoliopsida</taxon>
        <taxon>eudicotyledons</taxon>
        <taxon>Gunneridae</taxon>
        <taxon>Pentapetalae</taxon>
        <taxon>rosids</taxon>
        <taxon>fabids</taxon>
        <taxon>Malpighiales</taxon>
        <taxon>Rhizophoraceae</taxon>
        <taxon>Rhizophora</taxon>
    </lineage>
</organism>
<reference evidence="1" key="1">
    <citation type="submission" date="2018-02" db="EMBL/GenBank/DDBJ databases">
        <title>Rhizophora mucronata_Transcriptome.</title>
        <authorList>
            <person name="Meera S.P."/>
            <person name="Sreeshan A."/>
            <person name="Augustine A."/>
        </authorList>
    </citation>
    <scope>NUCLEOTIDE SEQUENCE</scope>
    <source>
        <tissue evidence="1">Leaf</tissue>
    </source>
</reference>
<evidence type="ECO:0000313" key="1">
    <source>
        <dbReference type="EMBL" id="MBX06808.1"/>
    </source>
</evidence>
<protein>
    <submittedName>
        <fullName evidence="1">Uncharacterized protein</fullName>
    </submittedName>
</protein>
<name>A0A2P2KM63_RHIMU</name>
<sequence length="106" mass="11587">MPPPVWFISDGMFSRLQCLFCTSCSFPSMASSSTPINTCCDLPMCVSCKPVPLKLLLTMSHLFFDMTPSSSTFSKFSISSITICVSLNPLSWKPIAPKFSSTGIPF</sequence>
<proteinExistence type="predicted"/>